<proteinExistence type="predicted"/>
<feature type="region of interest" description="Disordered" evidence="4">
    <location>
        <begin position="163"/>
        <end position="258"/>
    </location>
</feature>
<sequence length="258" mass="28389">MSDPKTRRRASRVRSDSFDPESYTIEVVWTTGATVRTFDPWTGEEFDEALSLDDGAVNLDRLNAGAAFIDTHDSSECSRVVGSVVRGSARIEGGKGLCLVQLSRARDVADIVLKIREGVIRNVSVGYWVHRYETVEQDGATPLKIATEWEPLEISAVPVPADAGSQIRSARGRRTGARPRPPETDMERGARAAARILGKPVPKREPSASERALAALRRHPGRAREPDPRRVAEREAADRKAGAKAARRLLWRGHMPGR</sequence>
<evidence type="ECO:0000256" key="4">
    <source>
        <dbReference type="SAM" id="MobiDB-lite"/>
    </source>
</evidence>
<dbReference type="RefSeq" id="WP_183572196.1">
    <property type="nucleotide sequence ID" value="NZ_JACHOP010000021.1"/>
</dbReference>
<feature type="domain" description="Prohead serine protease" evidence="5">
    <location>
        <begin position="100"/>
        <end position="169"/>
    </location>
</feature>
<dbReference type="InterPro" id="IPR054613">
    <property type="entry name" value="Peptidase_S78_dom"/>
</dbReference>
<evidence type="ECO:0000259" key="5">
    <source>
        <dbReference type="Pfam" id="PF04586"/>
    </source>
</evidence>
<keyword evidence="7" id="KW-1185">Reference proteome</keyword>
<protein>
    <recommendedName>
        <fullName evidence="5">Prohead serine protease domain-containing protein</fullName>
    </recommendedName>
</protein>
<evidence type="ECO:0000256" key="2">
    <source>
        <dbReference type="ARBA" id="ARBA00022670"/>
    </source>
</evidence>
<keyword evidence="1" id="KW-1188">Viral release from host cell</keyword>
<dbReference type="GO" id="GO:0006508">
    <property type="term" value="P:proteolysis"/>
    <property type="evidence" value="ECO:0007669"/>
    <property type="project" value="UniProtKB-KW"/>
</dbReference>
<evidence type="ECO:0000256" key="3">
    <source>
        <dbReference type="ARBA" id="ARBA00022801"/>
    </source>
</evidence>
<name>A0A840ZRF9_9HYPH</name>
<evidence type="ECO:0000256" key="1">
    <source>
        <dbReference type="ARBA" id="ARBA00022612"/>
    </source>
</evidence>
<reference evidence="6 7" key="1">
    <citation type="submission" date="2020-08" db="EMBL/GenBank/DDBJ databases">
        <title>Genomic Encyclopedia of Type Strains, Phase IV (KMG-IV): sequencing the most valuable type-strain genomes for metagenomic binning, comparative biology and taxonomic classification.</title>
        <authorList>
            <person name="Goeker M."/>
        </authorList>
    </citation>
    <scope>NUCLEOTIDE SEQUENCE [LARGE SCALE GENOMIC DNA]</scope>
    <source>
        <strain evidence="6 7">DSM 2163</strain>
    </source>
</reference>
<organism evidence="6 7">
    <name type="scientific">Methylorubrum rhodinum</name>
    <dbReference type="NCBI Taxonomy" id="29428"/>
    <lineage>
        <taxon>Bacteria</taxon>
        <taxon>Pseudomonadati</taxon>
        <taxon>Pseudomonadota</taxon>
        <taxon>Alphaproteobacteria</taxon>
        <taxon>Hyphomicrobiales</taxon>
        <taxon>Methylobacteriaceae</taxon>
        <taxon>Methylorubrum</taxon>
    </lineage>
</organism>
<evidence type="ECO:0000313" key="7">
    <source>
        <dbReference type="Proteomes" id="UP000583454"/>
    </source>
</evidence>
<feature type="compositionally biased region" description="Basic residues" evidence="4">
    <location>
        <begin position="245"/>
        <end position="258"/>
    </location>
</feature>
<keyword evidence="2" id="KW-0645">Protease</keyword>
<evidence type="ECO:0000313" key="6">
    <source>
        <dbReference type="EMBL" id="MBB5759293.1"/>
    </source>
</evidence>
<dbReference type="AlphaFoldDB" id="A0A840ZRF9"/>
<dbReference type="Proteomes" id="UP000583454">
    <property type="component" value="Unassembled WGS sequence"/>
</dbReference>
<dbReference type="Pfam" id="PF04586">
    <property type="entry name" value="Peptidase_S78"/>
    <property type="match status" value="1"/>
</dbReference>
<dbReference type="GO" id="GO:0008233">
    <property type="term" value="F:peptidase activity"/>
    <property type="evidence" value="ECO:0007669"/>
    <property type="project" value="UniProtKB-KW"/>
</dbReference>
<feature type="compositionally biased region" description="Basic and acidic residues" evidence="4">
    <location>
        <begin position="180"/>
        <end position="190"/>
    </location>
</feature>
<keyword evidence="3" id="KW-0378">Hydrolase</keyword>
<accession>A0A840ZRF9</accession>
<gene>
    <name evidence="6" type="ORF">HNR00_004025</name>
</gene>
<feature type="compositionally biased region" description="Basic and acidic residues" evidence="4">
    <location>
        <begin position="222"/>
        <end position="241"/>
    </location>
</feature>
<dbReference type="EMBL" id="JACHOP010000021">
    <property type="protein sequence ID" value="MBB5759293.1"/>
    <property type="molecule type" value="Genomic_DNA"/>
</dbReference>
<comment type="caution">
    <text evidence="6">The sequence shown here is derived from an EMBL/GenBank/DDBJ whole genome shotgun (WGS) entry which is preliminary data.</text>
</comment>